<evidence type="ECO:0000256" key="1">
    <source>
        <dbReference type="SAM" id="MobiDB-lite"/>
    </source>
</evidence>
<gene>
    <name evidence="2" type="ORF">PoB_002970700</name>
</gene>
<dbReference type="EMBL" id="BLXT01003724">
    <property type="protein sequence ID" value="GFO03202.1"/>
    <property type="molecule type" value="Genomic_DNA"/>
</dbReference>
<comment type="caution">
    <text evidence="2">The sequence shown here is derived from an EMBL/GenBank/DDBJ whole genome shotgun (WGS) entry which is preliminary data.</text>
</comment>
<proteinExistence type="predicted"/>
<dbReference type="Proteomes" id="UP000735302">
    <property type="component" value="Unassembled WGS sequence"/>
</dbReference>
<evidence type="ECO:0000313" key="3">
    <source>
        <dbReference type="Proteomes" id="UP000735302"/>
    </source>
</evidence>
<name>A0AAV4A7E4_9GAST</name>
<feature type="region of interest" description="Disordered" evidence="1">
    <location>
        <begin position="65"/>
        <end position="84"/>
    </location>
</feature>
<keyword evidence="3" id="KW-1185">Reference proteome</keyword>
<reference evidence="2 3" key="1">
    <citation type="journal article" date="2021" name="Elife">
        <title>Chloroplast acquisition without the gene transfer in kleptoplastic sea slugs, Plakobranchus ocellatus.</title>
        <authorList>
            <person name="Maeda T."/>
            <person name="Takahashi S."/>
            <person name="Yoshida T."/>
            <person name="Shimamura S."/>
            <person name="Takaki Y."/>
            <person name="Nagai Y."/>
            <person name="Toyoda A."/>
            <person name="Suzuki Y."/>
            <person name="Arimoto A."/>
            <person name="Ishii H."/>
            <person name="Satoh N."/>
            <person name="Nishiyama T."/>
            <person name="Hasebe M."/>
            <person name="Maruyama T."/>
            <person name="Minagawa J."/>
            <person name="Obokata J."/>
            <person name="Shigenobu S."/>
        </authorList>
    </citation>
    <scope>NUCLEOTIDE SEQUENCE [LARGE SCALE GENOMIC DNA]</scope>
</reference>
<protein>
    <submittedName>
        <fullName evidence="2">Uncharacterized protein</fullName>
    </submittedName>
</protein>
<evidence type="ECO:0000313" key="2">
    <source>
        <dbReference type="EMBL" id="GFO03202.1"/>
    </source>
</evidence>
<sequence length="84" mass="9009">MSWPDFISHVSATTAKVDKVLVYDPSGYPVAVTEGVEVSTREGRIMIFVVPTGVGGIVSSKPALRSLGSESCHRRPSHRESPKA</sequence>
<accession>A0AAV4A7E4</accession>
<organism evidence="2 3">
    <name type="scientific">Plakobranchus ocellatus</name>
    <dbReference type="NCBI Taxonomy" id="259542"/>
    <lineage>
        <taxon>Eukaryota</taxon>
        <taxon>Metazoa</taxon>
        <taxon>Spiralia</taxon>
        <taxon>Lophotrochozoa</taxon>
        <taxon>Mollusca</taxon>
        <taxon>Gastropoda</taxon>
        <taxon>Heterobranchia</taxon>
        <taxon>Euthyneura</taxon>
        <taxon>Panpulmonata</taxon>
        <taxon>Sacoglossa</taxon>
        <taxon>Placobranchoidea</taxon>
        <taxon>Plakobranchidae</taxon>
        <taxon>Plakobranchus</taxon>
    </lineage>
</organism>
<dbReference type="AlphaFoldDB" id="A0AAV4A7E4"/>